<dbReference type="EMBL" id="ML996170">
    <property type="protein sequence ID" value="KAF2732836.1"/>
    <property type="molecule type" value="Genomic_DNA"/>
</dbReference>
<comment type="caution">
    <text evidence="1">The sequence shown here is derived from an EMBL/GenBank/DDBJ whole genome shotgun (WGS) entry which is preliminary data.</text>
</comment>
<keyword evidence="2" id="KW-1185">Reference proteome</keyword>
<gene>
    <name evidence="1" type="ORF">EJ04DRAFT_389321</name>
</gene>
<feature type="non-terminal residue" evidence="1">
    <location>
        <position position="1"/>
    </location>
</feature>
<reference evidence="1" key="1">
    <citation type="journal article" date="2020" name="Stud. Mycol.">
        <title>101 Dothideomycetes genomes: a test case for predicting lifestyles and emergence of pathogens.</title>
        <authorList>
            <person name="Haridas S."/>
            <person name="Albert R."/>
            <person name="Binder M."/>
            <person name="Bloem J."/>
            <person name="Labutti K."/>
            <person name="Salamov A."/>
            <person name="Andreopoulos B."/>
            <person name="Baker S."/>
            <person name="Barry K."/>
            <person name="Bills G."/>
            <person name="Bluhm B."/>
            <person name="Cannon C."/>
            <person name="Castanera R."/>
            <person name="Culley D."/>
            <person name="Daum C."/>
            <person name="Ezra D."/>
            <person name="Gonzalez J."/>
            <person name="Henrissat B."/>
            <person name="Kuo A."/>
            <person name="Liang C."/>
            <person name="Lipzen A."/>
            <person name="Lutzoni F."/>
            <person name="Magnuson J."/>
            <person name="Mondo S."/>
            <person name="Nolan M."/>
            <person name="Ohm R."/>
            <person name="Pangilinan J."/>
            <person name="Park H.-J."/>
            <person name="Ramirez L."/>
            <person name="Alfaro M."/>
            <person name="Sun H."/>
            <person name="Tritt A."/>
            <person name="Yoshinaga Y."/>
            <person name="Zwiers L.-H."/>
            <person name="Turgeon B."/>
            <person name="Goodwin S."/>
            <person name="Spatafora J."/>
            <person name="Crous P."/>
            <person name="Grigoriev I."/>
        </authorList>
    </citation>
    <scope>NUCLEOTIDE SEQUENCE</scope>
    <source>
        <strain evidence="1">CBS 125425</strain>
    </source>
</reference>
<sequence>LSNVMAMSSGDSIFVAAHLLVDPLDSRDLKPSSISRIRGNIGKPGIAMLLPPPELQVRPRNSASWQVINHTPFDGYFLDAFDGTSLHLSFTEYSRPMDVGIHGVRDADIYFLEAYVQVYFKGQWIGDVDIVSSLESEFMTLLDSRHASSGPSECCHQAKNLRAFRLIAIDNWDEFVDSPDEGMIVRAKNNWLARLAAASLSSQMQRKTVVM</sequence>
<name>A0A9P4QXN7_9PLEO</name>
<feature type="non-terminal residue" evidence="1">
    <location>
        <position position="211"/>
    </location>
</feature>
<evidence type="ECO:0000313" key="2">
    <source>
        <dbReference type="Proteomes" id="UP000799444"/>
    </source>
</evidence>
<dbReference type="Proteomes" id="UP000799444">
    <property type="component" value="Unassembled WGS sequence"/>
</dbReference>
<dbReference type="OrthoDB" id="5354164at2759"/>
<organism evidence="1 2">
    <name type="scientific">Polyplosphaeria fusca</name>
    <dbReference type="NCBI Taxonomy" id="682080"/>
    <lineage>
        <taxon>Eukaryota</taxon>
        <taxon>Fungi</taxon>
        <taxon>Dikarya</taxon>
        <taxon>Ascomycota</taxon>
        <taxon>Pezizomycotina</taxon>
        <taxon>Dothideomycetes</taxon>
        <taxon>Pleosporomycetidae</taxon>
        <taxon>Pleosporales</taxon>
        <taxon>Tetraplosphaeriaceae</taxon>
        <taxon>Polyplosphaeria</taxon>
    </lineage>
</organism>
<accession>A0A9P4QXN7</accession>
<proteinExistence type="predicted"/>
<dbReference type="AlphaFoldDB" id="A0A9P4QXN7"/>
<protein>
    <submittedName>
        <fullName evidence="1">Uncharacterized protein</fullName>
    </submittedName>
</protein>
<evidence type="ECO:0000313" key="1">
    <source>
        <dbReference type="EMBL" id="KAF2732836.1"/>
    </source>
</evidence>